<reference evidence="2 3" key="1">
    <citation type="submission" date="2023-02" db="EMBL/GenBank/DDBJ databases">
        <title>LHISI_Scaffold_Assembly.</title>
        <authorList>
            <person name="Stuart O.P."/>
            <person name="Cleave R."/>
            <person name="Magrath M.J.L."/>
            <person name="Mikheyev A.S."/>
        </authorList>
    </citation>
    <scope>NUCLEOTIDE SEQUENCE [LARGE SCALE GENOMIC DNA]</scope>
    <source>
        <strain evidence="2">Daus_M_001</strain>
        <tissue evidence="2">Leg muscle</tissue>
    </source>
</reference>
<protein>
    <submittedName>
        <fullName evidence="2">Uncharacterized protein</fullName>
    </submittedName>
</protein>
<name>A0ABQ9GB69_9NEOP</name>
<proteinExistence type="predicted"/>
<feature type="compositionally biased region" description="Basic residues" evidence="1">
    <location>
        <begin position="550"/>
        <end position="566"/>
    </location>
</feature>
<dbReference type="EMBL" id="JARBHB010000013">
    <property type="protein sequence ID" value="KAJ8869417.1"/>
    <property type="molecule type" value="Genomic_DNA"/>
</dbReference>
<organism evidence="2 3">
    <name type="scientific">Dryococelus australis</name>
    <dbReference type="NCBI Taxonomy" id="614101"/>
    <lineage>
        <taxon>Eukaryota</taxon>
        <taxon>Metazoa</taxon>
        <taxon>Ecdysozoa</taxon>
        <taxon>Arthropoda</taxon>
        <taxon>Hexapoda</taxon>
        <taxon>Insecta</taxon>
        <taxon>Pterygota</taxon>
        <taxon>Neoptera</taxon>
        <taxon>Polyneoptera</taxon>
        <taxon>Phasmatodea</taxon>
        <taxon>Verophasmatodea</taxon>
        <taxon>Anareolatae</taxon>
        <taxon>Phasmatidae</taxon>
        <taxon>Eurycanthinae</taxon>
        <taxon>Dryococelus</taxon>
    </lineage>
</organism>
<keyword evidence="3" id="KW-1185">Reference proteome</keyword>
<accession>A0ABQ9GB69</accession>
<gene>
    <name evidence="2" type="ORF">PR048_028407</name>
</gene>
<feature type="region of interest" description="Disordered" evidence="1">
    <location>
        <begin position="538"/>
        <end position="573"/>
    </location>
</feature>
<evidence type="ECO:0000313" key="3">
    <source>
        <dbReference type="Proteomes" id="UP001159363"/>
    </source>
</evidence>
<evidence type="ECO:0000313" key="2">
    <source>
        <dbReference type="EMBL" id="KAJ8869417.1"/>
    </source>
</evidence>
<comment type="caution">
    <text evidence="2">The sequence shown here is derived from an EMBL/GenBank/DDBJ whole genome shotgun (WGS) entry which is preliminary data.</text>
</comment>
<sequence>MGNPIYAAAPILTPHLLPASETTTPVLAIANYPNHLVANDSIAPDKSPFTSPVNWLSREGKGKCNCNLITITHTPEVHLYQKDNRTRNALAPEVHGSHFELIRCQLPVGKQCLARLSHLLAGASALTISRHGDGVNNQCVPVAPTIALCVLSLTSYRQNDNTPHLCIQSRLYTRVPRQIRRYDVYKVIRYTLLTNNTIEINMVLLNQVSDYDVELAPRRLVWRGTCLETSVCQLDEYFGTKRKISTIHVDKIPNAIVSLGSRIGPRGYSTCFGTSRERRGLSVQMLSYIFEWFLTSKGRRRAKRQRRDGGVKPPIHTVIVHSVYSEHTWSYVNTCDVYDGNVAGHILTMAELLIVIAHQSIVNILVLCNTCDVYDGNETENEGDEVTQLDPPLPPTDPLATPSLSQETEGMIDSGYLASATTPPPHAEEAYKILLGDGLRPYKYCRGSRVGSLVVEANWLCVAIELRVVPRETSAKGDYEATACEMLRTADGQNNIPLSLLLELELELPSQRTARSERAVWWHEVAVGRRQTRPHTAKLALTPPNSPSHRQTRPHTTKLRQTRPHTAKLSSHSGFTIGTMTLRASNTPIDRKHILKFTSSVIGCNKHHKVNDLPATHVKGENERGFSPALNNEHLNAKAGETGDLPEYPPNSGIVRHDSHLRKSGVTRPGIEIGSPWRETNSLTAQPSKKTIFLETIRNVRTRTRTHTSMVTLGYQPGPSPWLPWDINLDLLCGYLGLSTWTFSVVTLGYQPGPSLWLPWAINLDLLRGYLGISTWTFSVVTLGYQPGPSPWLPWDINLDLLRGYLGISTWTFSVVTLGYQPGPSPWLPWDINLDLLRGKTTP</sequence>
<dbReference type="Proteomes" id="UP001159363">
    <property type="component" value="Chromosome 12"/>
</dbReference>
<evidence type="ECO:0000256" key="1">
    <source>
        <dbReference type="SAM" id="MobiDB-lite"/>
    </source>
</evidence>